<proteinExistence type="predicted"/>
<organism evidence="1 2">
    <name type="scientific">Rhodobacter lacus</name>
    <dbReference type="NCBI Taxonomy" id="1641972"/>
    <lineage>
        <taxon>Bacteria</taxon>
        <taxon>Pseudomonadati</taxon>
        <taxon>Pseudomonadota</taxon>
        <taxon>Alphaproteobacteria</taxon>
        <taxon>Rhodobacterales</taxon>
        <taxon>Rhodobacter group</taxon>
        <taxon>Rhodobacter</taxon>
    </lineage>
</organism>
<name>A0ABW5AD40_9RHOB</name>
<protein>
    <submittedName>
        <fullName evidence="1">Uncharacterized protein</fullName>
    </submittedName>
</protein>
<reference evidence="2" key="1">
    <citation type="journal article" date="2019" name="Int. J. Syst. Evol. Microbiol.">
        <title>The Global Catalogue of Microorganisms (GCM) 10K type strain sequencing project: providing services to taxonomists for standard genome sequencing and annotation.</title>
        <authorList>
            <consortium name="The Broad Institute Genomics Platform"/>
            <consortium name="The Broad Institute Genome Sequencing Center for Infectious Disease"/>
            <person name="Wu L."/>
            <person name="Ma J."/>
        </authorList>
    </citation>
    <scope>NUCLEOTIDE SEQUENCE [LARGE SCALE GENOMIC DNA]</scope>
    <source>
        <strain evidence="2">CCUG 55131</strain>
    </source>
</reference>
<dbReference type="Proteomes" id="UP001597413">
    <property type="component" value="Unassembled WGS sequence"/>
</dbReference>
<dbReference type="EMBL" id="JBHUIX010000020">
    <property type="protein sequence ID" value="MFD2175819.1"/>
    <property type="molecule type" value="Genomic_DNA"/>
</dbReference>
<evidence type="ECO:0000313" key="2">
    <source>
        <dbReference type="Proteomes" id="UP001597413"/>
    </source>
</evidence>
<sequence>MIDTIPTAHAGGHLDSFAMGAIPVSATVPIPPGADEAGIATARDAAVVALATAARLVQGMPCHWIEPQHADGAARPVSGLNIEEFV</sequence>
<dbReference type="RefSeq" id="WP_377393366.1">
    <property type="nucleotide sequence ID" value="NZ_JBHUIX010000020.1"/>
</dbReference>
<keyword evidence="2" id="KW-1185">Reference proteome</keyword>
<comment type="caution">
    <text evidence="1">The sequence shown here is derived from an EMBL/GenBank/DDBJ whole genome shotgun (WGS) entry which is preliminary data.</text>
</comment>
<evidence type="ECO:0000313" key="1">
    <source>
        <dbReference type="EMBL" id="MFD2175819.1"/>
    </source>
</evidence>
<gene>
    <name evidence="1" type="ORF">ACFSM0_17130</name>
</gene>
<accession>A0ABW5AD40</accession>